<organism evidence="2 3">
    <name type="scientific">Actinocorallia libanotica</name>
    <dbReference type="NCBI Taxonomy" id="46162"/>
    <lineage>
        <taxon>Bacteria</taxon>
        <taxon>Bacillati</taxon>
        <taxon>Actinomycetota</taxon>
        <taxon>Actinomycetes</taxon>
        <taxon>Streptosporangiales</taxon>
        <taxon>Thermomonosporaceae</taxon>
        <taxon>Actinocorallia</taxon>
    </lineage>
</organism>
<feature type="transmembrane region" description="Helical" evidence="1">
    <location>
        <begin position="59"/>
        <end position="78"/>
    </location>
</feature>
<evidence type="ECO:0000256" key="1">
    <source>
        <dbReference type="SAM" id="Phobius"/>
    </source>
</evidence>
<dbReference type="RefSeq" id="WP_344240961.1">
    <property type="nucleotide sequence ID" value="NZ_BAAAHH010000010.1"/>
</dbReference>
<keyword evidence="1" id="KW-0812">Transmembrane</keyword>
<evidence type="ECO:0000313" key="2">
    <source>
        <dbReference type="EMBL" id="GAA0950698.1"/>
    </source>
</evidence>
<dbReference type="EMBL" id="BAAAHH010000010">
    <property type="protein sequence ID" value="GAA0950698.1"/>
    <property type="molecule type" value="Genomic_DNA"/>
</dbReference>
<name>A0ABN1R200_9ACTN</name>
<reference evidence="2 3" key="1">
    <citation type="journal article" date="2019" name="Int. J. Syst. Evol. Microbiol.">
        <title>The Global Catalogue of Microorganisms (GCM) 10K type strain sequencing project: providing services to taxonomists for standard genome sequencing and annotation.</title>
        <authorList>
            <consortium name="The Broad Institute Genomics Platform"/>
            <consortium name="The Broad Institute Genome Sequencing Center for Infectious Disease"/>
            <person name="Wu L."/>
            <person name="Ma J."/>
        </authorList>
    </citation>
    <scope>NUCLEOTIDE SEQUENCE [LARGE SCALE GENOMIC DNA]</scope>
    <source>
        <strain evidence="2 3">JCM 10696</strain>
    </source>
</reference>
<feature type="transmembrane region" description="Helical" evidence="1">
    <location>
        <begin position="84"/>
        <end position="104"/>
    </location>
</feature>
<evidence type="ECO:0000313" key="3">
    <source>
        <dbReference type="Proteomes" id="UP001500665"/>
    </source>
</evidence>
<keyword evidence="1" id="KW-0472">Membrane</keyword>
<comment type="caution">
    <text evidence="2">The sequence shown here is derived from an EMBL/GenBank/DDBJ whole genome shotgun (WGS) entry which is preliminary data.</text>
</comment>
<proteinExistence type="predicted"/>
<keyword evidence="3" id="KW-1185">Reference proteome</keyword>
<feature type="transmembrane region" description="Helical" evidence="1">
    <location>
        <begin position="20"/>
        <end position="47"/>
    </location>
</feature>
<sequence length="124" mass="12430">MNSTTVPARPARLPWRADFLTALLGIALQAVAAFSVVIASGLTSGAGRAGGGTGRAGQVLDLGLGTLACLTLLVALLLRAKAPITAALHLLLSGALLLAILTAPPVSKSRPPSRTPAPTFTGTR</sequence>
<accession>A0ABN1R200</accession>
<protein>
    <submittedName>
        <fullName evidence="2">Uncharacterized protein</fullName>
    </submittedName>
</protein>
<dbReference type="Proteomes" id="UP001500665">
    <property type="component" value="Unassembled WGS sequence"/>
</dbReference>
<keyword evidence="1" id="KW-1133">Transmembrane helix</keyword>
<gene>
    <name evidence="2" type="ORF">GCM10009550_29490</name>
</gene>